<dbReference type="Proteomes" id="UP001175001">
    <property type="component" value="Unassembled WGS sequence"/>
</dbReference>
<evidence type="ECO:0000313" key="2">
    <source>
        <dbReference type="Proteomes" id="UP001175001"/>
    </source>
</evidence>
<organism evidence="1 2">
    <name type="scientific">Lasiodiplodia hormozganensis</name>
    <dbReference type="NCBI Taxonomy" id="869390"/>
    <lineage>
        <taxon>Eukaryota</taxon>
        <taxon>Fungi</taxon>
        <taxon>Dikarya</taxon>
        <taxon>Ascomycota</taxon>
        <taxon>Pezizomycotina</taxon>
        <taxon>Dothideomycetes</taxon>
        <taxon>Dothideomycetes incertae sedis</taxon>
        <taxon>Botryosphaeriales</taxon>
        <taxon>Botryosphaeriaceae</taxon>
        <taxon>Lasiodiplodia</taxon>
    </lineage>
</organism>
<protein>
    <submittedName>
        <fullName evidence="1">Uncharacterized protein</fullName>
    </submittedName>
</protein>
<reference evidence="1" key="1">
    <citation type="submission" date="2023-06" db="EMBL/GenBank/DDBJ databases">
        <title>Multi-omics analyses reveal the molecular pathogenesis toolkit of Lasiodiplodia hormozganensis, a cross-kingdom pathogen.</title>
        <authorList>
            <person name="Felix C."/>
            <person name="Meneses R."/>
            <person name="Goncalves M.F.M."/>
            <person name="Tilleman L."/>
            <person name="Duarte A.S."/>
            <person name="Jorrin-Novo J.V."/>
            <person name="Van De Peer Y."/>
            <person name="Deforce D."/>
            <person name="Van Nieuwerburgh F."/>
            <person name="Esteves A.C."/>
            <person name="Alves A."/>
        </authorList>
    </citation>
    <scope>NUCLEOTIDE SEQUENCE</scope>
    <source>
        <strain evidence="1">CBS 339.90</strain>
    </source>
</reference>
<accession>A0AA40CHN2</accession>
<dbReference type="InterPro" id="IPR013083">
    <property type="entry name" value="Znf_RING/FYVE/PHD"/>
</dbReference>
<dbReference type="Gene3D" id="3.30.40.10">
    <property type="entry name" value="Zinc/RING finger domain, C3HC4 (zinc finger)"/>
    <property type="match status" value="1"/>
</dbReference>
<proteinExistence type="predicted"/>
<dbReference type="AlphaFoldDB" id="A0AA40CHN2"/>
<dbReference type="EMBL" id="JAUJDW010000121">
    <property type="protein sequence ID" value="KAK0637594.1"/>
    <property type="molecule type" value="Genomic_DNA"/>
</dbReference>
<gene>
    <name evidence="1" type="ORF">DIS24_g10652</name>
</gene>
<dbReference type="SUPFAM" id="SSF57850">
    <property type="entry name" value="RING/U-box"/>
    <property type="match status" value="1"/>
</dbReference>
<keyword evidence="2" id="KW-1185">Reference proteome</keyword>
<comment type="caution">
    <text evidence="1">The sequence shown here is derived from an EMBL/GenBank/DDBJ whole genome shotgun (WGS) entry which is preliminary data.</text>
</comment>
<name>A0AA40CHN2_9PEZI</name>
<evidence type="ECO:0000313" key="1">
    <source>
        <dbReference type="EMBL" id="KAK0637594.1"/>
    </source>
</evidence>
<sequence>MADNTVSDPSAAEDWLDAQLVGVLTVAQARDESPSPIALRPSSQFKGRYIENNNVFNDYLKICELPPSYIISIIPTAEIVESKCYLCLEEFTDRLHWPAMLARCDHVFGAACLQQYIMENIVRHEKLERNNQNRAAEVPEIICPKPFCYERFMPMYQSKGSEPLHRYIDISGDGSKLERVKWPVRPYGWAGWLTDTWQTWKRLSEKSPRWVQIDPLEIEMIEERHNDATCPVDVDETTKAKNIRMIPEGWSQAIMEDKIAVKALYEVLLSWPDDERHQKLNDALIWKITDRTLRLLHMRWQRERWAWDPLPFQLSENDAILLYLNTLVTHSLVAMRRWQRVAF</sequence>